<proteinExistence type="inferred from homology"/>
<keyword evidence="7" id="KW-1185">Reference proteome</keyword>
<dbReference type="Pfam" id="PF03330">
    <property type="entry name" value="DPBB_1"/>
    <property type="match status" value="1"/>
</dbReference>
<comment type="function">
    <text evidence="3">Lytic transglycosylase with a strong preference for naked glycan strands that lack stem peptides.</text>
</comment>
<name>A0A7W6BRJ9_9HYPH</name>
<dbReference type="HAMAP" id="MF_02071">
    <property type="entry name" value="RlpA"/>
    <property type="match status" value="1"/>
</dbReference>
<evidence type="ECO:0000313" key="7">
    <source>
        <dbReference type="Proteomes" id="UP000531216"/>
    </source>
</evidence>
<keyword evidence="1 3" id="KW-0456">Lyase</keyword>
<dbReference type="Gene3D" id="2.40.40.10">
    <property type="entry name" value="RlpA-like domain"/>
    <property type="match status" value="1"/>
</dbReference>
<dbReference type="InterPro" id="IPR012997">
    <property type="entry name" value="RplA"/>
</dbReference>
<organism evidence="6 7">
    <name type="scientific">Aureimonas phyllosphaerae</name>
    <dbReference type="NCBI Taxonomy" id="1166078"/>
    <lineage>
        <taxon>Bacteria</taxon>
        <taxon>Pseudomonadati</taxon>
        <taxon>Pseudomonadota</taxon>
        <taxon>Alphaproteobacteria</taxon>
        <taxon>Hyphomicrobiales</taxon>
        <taxon>Aurantimonadaceae</taxon>
        <taxon>Aureimonas</taxon>
    </lineage>
</organism>
<evidence type="ECO:0000256" key="1">
    <source>
        <dbReference type="ARBA" id="ARBA00023239"/>
    </source>
</evidence>
<keyword evidence="3" id="KW-0732">Signal</keyword>
<dbReference type="PANTHER" id="PTHR34183:SF8">
    <property type="entry name" value="ENDOLYTIC PEPTIDOGLYCAN TRANSGLYCOSYLASE RLPA-RELATED"/>
    <property type="match status" value="1"/>
</dbReference>
<dbReference type="InterPro" id="IPR036908">
    <property type="entry name" value="RlpA-like_sf"/>
</dbReference>
<evidence type="ECO:0000259" key="5">
    <source>
        <dbReference type="Pfam" id="PF03330"/>
    </source>
</evidence>
<dbReference type="GO" id="GO:0071555">
    <property type="term" value="P:cell wall organization"/>
    <property type="evidence" value="ECO:0007669"/>
    <property type="project" value="UniProtKB-KW"/>
</dbReference>
<dbReference type="EC" id="4.2.2.-" evidence="3"/>
<dbReference type="PANTHER" id="PTHR34183">
    <property type="entry name" value="ENDOLYTIC PEPTIDOGLYCAN TRANSGLYCOSYLASE RLPA"/>
    <property type="match status" value="1"/>
</dbReference>
<dbReference type="Proteomes" id="UP000531216">
    <property type="component" value="Unassembled WGS sequence"/>
</dbReference>
<evidence type="ECO:0000256" key="3">
    <source>
        <dbReference type="HAMAP-Rule" id="MF_02071"/>
    </source>
</evidence>
<dbReference type="EMBL" id="JACIDO010000005">
    <property type="protein sequence ID" value="MBB3936771.1"/>
    <property type="molecule type" value="Genomic_DNA"/>
</dbReference>
<sequence precursor="true">MIAKSLTAVALVGAALLTSVPAEAAGGKTTCGGASWYALTSRTASGERMNPMAMTAAHKTLPLGSKVKVTNLRNQRSVVVRINDRGPFIKGRLIDLSKGAAQRLGFIDSGHTRVQIEPADGSGTDSCA</sequence>
<keyword evidence="6" id="KW-0449">Lipoprotein</keyword>
<feature type="signal peptide" evidence="3">
    <location>
        <begin position="1"/>
        <end position="24"/>
    </location>
</feature>
<dbReference type="InterPro" id="IPR009009">
    <property type="entry name" value="RlpA-like_DPBB"/>
</dbReference>
<reference evidence="6 7" key="1">
    <citation type="submission" date="2020-08" db="EMBL/GenBank/DDBJ databases">
        <title>Genomic Encyclopedia of Type Strains, Phase IV (KMG-IV): sequencing the most valuable type-strain genomes for metagenomic binning, comparative biology and taxonomic classification.</title>
        <authorList>
            <person name="Goeker M."/>
        </authorList>
    </citation>
    <scope>NUCLEOTIDE SEQUENCE [LARGE SCALE GENOMIC DNA]</scope>
    <source>
        <strain evidence="6 7">DSM 25024</strain>
    </source>
</reference>
<accession>A0A7W6BRJ9</accession>
<comment type="similarity">
    <text evidence="3 4">Belongs to the RlpA family.</text>
</comment>
<dbReference type="SUPFAM" id="SSF50685">
    <property type="entry name" value="Barwin-like endoglucanases"/>
    <property type="match status" value="1"/>
</dbReference>
<dbReference type="NCBIfam" id="TIGR00413">
    <property type="entry name" value="rlpA"/>
    <property type="match status" value="1"/>
</dbReference>
<evidence type="ECO:0000256" key="2">
    <source>
        <dbReference type="ARBA" id="ARBA00023316"/>
    </source>
</evidence>
<feature type="chain" id="PRO_5031649134" description="Endolytic peptidoglycan transglycosylase RlpA" evidence="3">
    <location>
        <begin position="25"/>
        <end position="128"/>
    </location>
</feature>
<keyword evidence="2 3" id="KW-0961">Cell wall biogenesis/degradation</keyword>
<dbReference type="AlphaFoldDB" id="A0A7W6BRJ9"/>
<evidence type="ECO:0000256" key="4">
    <source>
        <dbReference type="RuleBase" id="RU003495"/>
    </source>
</evidence>
<dbReference type="GO" id="GO:0000270">
    <property type="term" value="P:peptidoglycan metabolic process"/>
    <property type="evidence" value="ECO:0007669"/>
    <property type="project" value="UniProtKB-UniRule"/>
</dbReference>
<dbReference type="RefSeq" id="WP_416357705.1">
    <property type="nucleotide sequence ID" value="NZ_CP181348.1"/>
</dbReference>
<dbReference type="GO" id="GO:0008932">
    <property type="term" value="F:lytic endotransglycosylase activity"/>
    <property type="evidence" value="ECO:0007669"/>
    <property type="project" value="UniProtKB-UniRule"/>
</dbReference>
<evidence type="ECO:0000313" key="6">
    <source>
        <dbReference type="EMBL" id="MBB3936771.1"/>
    </source>
</evidence>
<comment type="caution">
    <text evidence="6">The sequence shown here is derived from an EMBL/GenBank/DDBJ whole genome shotgun (WGS) entry which is preliminary data.</text>
</comment>
<gene>
    <name evidence="3" type="primary">rlpA</name>
    <name evidence="6" type="ORF">GGR05_002925</name>
</gene>
<protein>
    <recommendedName>
        <fullName evidence="3">Endolytic peptidoglycan transglycosylase RlpA</fullName>
        <ecNumber evidence="3">4.2.2.-</ecNumber>
    </recommendedName>
</protein>
<feature type="domain" description="RlpA-like protein double-psi beta-barrel" evidence="5">
    <location>
        <begin position="29"/>
        <end position="116"/>
    </location>
</feature>
<dbReference type="InterPro" id="IPR034718">
    <property type="entry name" value="RlpA"/>
</dbReference>
<dbReference type="CDD" id="cd22268">
    <property type="entry name" value="DPBB_RlpA-like"/>
    <property type="match status" value="1"/>
</dbReference>